<comment type="similarity">
    <text evidence="1">Belongs to the polysaccharide synthase family.</text>
</comment>
<reference evidence="4" key="1">
    <citation type="submission" date="2020-01" db="EMBL/GenBank/DDBJ databases">
        <authorList>
            <person name="Meier V. D."/>
            <person name="Meier V D."/>
        </authorList>
    </citation>
    <scope>NUCLEOTIDE SEQUENCE</scope>
    <source>
        <strain evidence="4">HLG_WM_MAG_05</strain>
    </source>
</reference>
<dbReference type="SUPFAM" id="SSF51735">
    <property type="entry name" value="NAD(P)-binding Rossmann-fold domains"/>
    <property type="match status" value="1"/>
</dbReference>
<dbReference type="InterPro" id="IPR029063">
    <property type="entry name" value="SAM-dependent_MTases_sf"/>
</dbReference>
<feature type="domain" description="Polysaccharide biosynthesis protein CapD-like" evidence="3">
    <location>
        <begin position="281"/>
        <end position="554"/>
    </location>
</feature>
<keyword evidence="2" id="KW-0812">Transmembrane</keyword>
<dbReference type="InterPro" id="IPR036291">
    <property type="entry name" value="NAD(P)-bd_dom_sf"/>
</dbReference>
<keyword evidence="2" id="KW-0472">Membrane</keyword>
<evidence type="ECO:0000256" key="1">
    <source>
        <dbReference type="ARBA" id="ARBA00007430"/>
    </source>
</evidence>
<feature type="transmembrane region" description="Helical" evidence="2">
    <location>
        <begin position="86"/>
        <end position="105"/>
    </location>
</feature>
<dbReference type="CDD" id="cd05237">
    <property type="entry name" value="UDP_invert_4-6DH_SDR_e"/>
    <property type="match status" value="1"/>
</dbReference>
<dbReference type="EC" id="4.2.1.-" evidence="4"/>
<feature type="transmembrane region" description="Helical" evidence="2">
    <location>
        <begin position="111"/>
        <end position="132"/>
    </location>
</feature>
<feature type="transmembrane region" description="Helical" evidence="2">
    <location>
        <begin position="56"/>
        <end position="74"/>
    </location>
</feature>
<dbReference type="InterPro" id="IPR003869">
    <property type="entry name" value="Polysac_CapD-like"/>
</dbReference>
<dbReference type="Gene3D" id="3.40.50.720">
    <property type="entry name" value="NAD(P)-binding Rossmann-like Domain"/>
    <property type="match status" value="2"/>
</dbReference>
<organism evidence="4">
    <name type="scientific">uncultured Sulfurovum sp</name>
    <dbReference type="NCBI Taxonomy" id="269237"/>
    <lineage>
        <taxon>Bacteria</taxon>
        <taxon>Pseudomonadati</taxon>
        <taxon>Campylobacterota</taxon>
        <taxon>Epsilonproteobacteria</taxon>
        <taxon>Campylobacterales</taxon>
        <taxon>Sulfurovaceae</taxon>
        <taxon>Sulfurovum</taxon>
        <taxon>environmental samples</taxon>
    </lineage>
</organism>
<evidence type="ECO:0000256" key="2">
    <source>
        <dbReference type="SAM" id="Phobius"/>
    </source>
</evidence>
<dbReference type="AlphaFoldDB" id="A0A6S6SGZ6"/>
<proteinExistence type="inferred from homology"/>
<dbReference type="PANTHER" id="PTHR43318:SF1">
    <property type="entry name" value="POLYSACCHARIDE BIOSYNTHESIS PROTEIN EPSC-RELATED"/>
    <property type="match status" value="1"/>
</dbReference>
<sequence>MFLESIFTPTIKKRVIFFVLLDILISMGTIVIAYLLRFNFLISNVFFESMMQMMMIIIPLKILFLFLFKFYFVAWRYFGLSEYKRLILVHLIIYGLFTAIFWLFYDWFDPFPRSVIIIDFFLSLSFIGFLRISRRIYLESSKENIQVATLIIGANNRATHVIKLAGNAEINYRPLALLSDERGLSGTYFSNLPVYSKSSMFEVISKYSIGSVIITETLEREELDALFTQLHGLGVHEIKILEMFQDNQPTFKDVSVEDLLARQPKDLDRISIANFIAGKIILITGAGGSIGSELSRQVLAFGAKKLILLDHSEFNLYQISEELESDKIVSVMLNVRDEEILEEVFINYRPEVVLHAAAYKHVPLCEENIEAAIQNNIFGTKNVIDLSIRYEVEKFLLISTDKAVRPTNVMGATKRVCELYAAAVPSHATEIVAVRFGNVLGSSGSVIPKFRSQIEKGENITVTHPEITRYFMLIPEACQLVLQAASIAKGGELFILDMGAPIKIVELAKKMIKLSGRDDIEIKFTGLRQGEKLYEELLIDEADLKTEYDSIMVSQDEAVDYVILSMQINELQYNNVLDKLKLIVPEFKHNRD</sequence>
<dbReference type="InterPro" id="IPR051203">
    <property type="entry name" value="Polysaccharide_Synthase-Rel"/>
</dbReference>
<dbReference type="SUPFAM" id="SSF53335">
    <property type="entry name" value="S-adenosyl-L-methionine-dependent methyltransferases"/>
    <property type="match status" value="1"/>
</dbReference>
<dbReference type="PANTHER" id="PTHR43318">
    <property type="entry name" value="UDP-N-ACETYLGLUCOSAMINE 4,6-DEHYDRATASE"/>
    <property type="match status" value="1"/>
</dbReference>
<dbReference type="Pfam" id="PF02719">
    <property type="entry name" value="Polysacc_synt_2"/>
    <property type="match status" value="1"/>
</dbReference>
<feature type="transmembrane region" description="Helical" evidence="2">
    <location>
        <begin position="15"/>
        <end position="36"/>
    </location>
</feature>
<evidence type="ECO:0000259" key="3">
    <source>
        <dbReference type="Pfam" id="PF02719"/>
    </source>
</evidence>
<dbReference type="GO" id="GO:0016829">
    <property type="term" value="F:lyase activity"/>
    <property type="evidence" value="ECO:0007669"/>
    <property type="project" value="UniProtKB-KW"/>
</dbReference>
<accession>A0A6S6SGZ6</accession>
<gene>
    <name evidence="4" type="ORF">HELGO_WM11865</name>
</gene>
<protein>
    <submittedName>
        <fullName evidence="4">UDP-N-acetylglucosamine 4,6-dehydratase (EC)</fullName>
        <ecNumber evidence="4">4.2.1.-</ecNumber>
    </submittedName>
</protein>
<keyword evidence="2" id="KW-1133">Transmembrane helix</keyword>
<keyword evidence="4" id="KW-0456">Lyase</keyword>
<dbReference type="EMBL" id="CACVAU010000014">
    <property type="protein sequence ID" value="CAA6804628.1"/>
    <property type="molecule type" value="Genomic_DNA"/>
</dbReference>
<name>A0A6S6SGZ6_9BACT</name>
<evidence type="ECO:0000313" key="4">
    <source>
        <dbReference type="EMBL" id="CAA6804628.1"/>
    </source>
</evidence>